<feature type="region of interest" description="Disordered" evidence="1">
    <location>
        <begin position="347"/>
        <end position="366"/>
    </location>
</feature>
<feature type="compositionally biased region" description="Basic and acidic residues" evidence="1">
    <location>
        <begin position="379"/>
        <end position="392"/>
    </location>
</feature>
<feature type="region of interest" description="Disordered" evidence="1">
    <location>
        <begin position="375"/>
        <end position="463"/>
    </location>
</feature>
<dbReference type="EMBL" id="AVOT02003274">
    <property type="protein sequence ID" value="MBW0473027.1"/>
    <property type="molecule type" value="Genomic_DNA"/>
</dbReference>
<evidence type="ECO:0000313" key="3">
    <source>
        <dbReference type="EMBL" id="MBW0473027.1"/>
    </source>
</evidence>
<keyword evidence="4" id="KW-1185">Reference proteome</keyword>
<comment type="caution">
    <text evidence="3">The sequence shown here is derived from an EMBL/GenBank/DDBJ whole genome shotgun (WGS) entry which is preliminary data.</text>
</comment>
<dbReference type="InterPro" id="IPR041524">
    <property type="entry name" value="GH131_N"/>
</dbReference>
<accession>A0A9Q3BY99</accession>
<dbReference type="Proteomes" id="UP000765509">
    <property type="component" value="Unassembled WGS sequence"/>
</dbReference>
<dbReference type="PANTHER" id="PTHR34612">
    <property type="entry name" value="GH131_N DOMAIN-CONTAINING PROTEIN"/>
    <property type="match status" value="1"/>
</dbReference>
<feature type="region of interest" description="Disordered" evidence="1">
    <location>
        <begin position="1"/>
        <end position="20"/>
    </location>
</feature>
<dbReference type="PANTHER" id="PTHR34612:SF2">
    <property type="entry name" value="GLYCOSIDE HYDROLASE 131 CATALYTIC N-TERMINAL DOMAIN-CONTAINING PROTEIN"/>
    <property type="match status" value="1"/>
</dbReference>
<protein>
    <recommendedName>
        <fullName evidence="2">Glycoside hydrolase 131 catalytic N-terminal domain-containing protein</fullName>
    </recommendedName>
</protein>
<evidence type="ECO:0000313" key="4">
    <source>
        <dbReference type="Proteomes" id="UP000765509"/>
    </source>
</evidence>
<reference evidence="3" key="1">
    <citation type="submission" date="2021-03" db="EMBL/GenBank/DDBJ databases">
        <title>Draft genome sequence of rust myrtle Austropuccinia psidii MF-1, a brazilian biotype.</title>
        <authorList>
            <person name="Quecine M.C."/>
            <person name="Pachon D.M.R."/>
            <person name="Bonatelli M.L."/>
            <person name="Correr F.H."/>
            <person name="Franceschini L.M."/>
            <person name="Leite T.F."/>
            <person name="Margarido G.R.A."/>
            <person name="Almeida C.A."/>
            <person name="Ferrarezi J.A."/>
            <person name="Labate C.A."/>
        </authorList>
    </citation>
    <scope>NUCLEOTIDE SEQUENCE</scope>
    <source>
        <strain evidence="3">MF-1</strain>
    </source>
</reference>
<dbReference type="AlphaFoldDB" id="A0A9Q3BY99"/>
<evidence type="ECO:0000256" key="1">
    <source>
        <dbReference type="SAM" id="MobiDB-lite"/>
    </source>
</evidence>
<feature type="compositionally biased region" description="Basic and acidic residues" evidence="1">
    <location>
        <begin position="9"/>
        <end position="20"/>
    </location>
</feature>
<sequence>MPQSTVRHWTPDKAKLDPDPRGRAVRRCLLSLEALRHEAAFGWWKAWRPLGLPKRDRWRNPIQPLLLAVGSGASVAGTTCLAIDPHWAFHIACLLRLVQDYKSNLFPGAGEFLIMETINYSQARFCLLLWTFFVTPSLGKIVVDYRIPASAKVSDFDDPSSALAKNTKFKAIGSNKVDEVVEFEKQPKAPFSSIVFKITDKSIFQPNEKDNSSAQLGFRRTDLLPLYNAPEVEVGKKTYHHSFKLAKPLNISHGYLLGSLEFVAGDGAHMFDIFYGSDFESKETSGKPVPNEQVASSFRVRDINFNPIYSVKAELKTVYNFAIEVDWTKQTLQVFFSTDNNPLVKVGNPAPSIPKNPKAAGSTGKNEWHLQLIKMPIPDPKDPEDKRGDVPHKGLQPPITDEEIVQLRNFVEDTTNEAPNPNPDGDSSGVKRQGKACRKTKRNRGNGSADGSRGNTVGGNDDK</sequence>
<dbReference type="Pfam" id="PF18271">
    <property type="entry name" value="GH131_N"/>
    <property type="match status" value="1"/>
</dbReference>
<evidence type="ECO:0000259" key="2">
    <source>
        <dbReference type="Pfam" id="PF18271"/>
    </source>
</evidence>
<proteinExistence type="predicted"/>
<dbReference type="OrthoDB" id="5283326at2759"/>
<name>A0A9Q3BY99_9BASI</name>
<organism evidence="3 4">
    <name type="scientific">Austropuccinia psidii MF-1</name>
    <dbReference type="NCBI Taxonomy" id="1389203"/>
    <lineage>
        <taxon>Eukaryota</taxon>
        <taxon>Fungi</taxon>
        <taxon>Dikarya</taxon>
        <taxon>Basidiomycota</taxon>
        <taxon>Pucciniomycotina</taxon>
        <taxon>Pucciniomycetes</taxon>
        <taxon>Pucciniales</taxon>
        <taxon>Sphaerophragmiaceae</taxon>
        <taxon>Austropuccinia</taxon>
    </lineage>
</organism>
<feature type="domain" description="Glycoside hydrolase 131 catalytic N-terminal" evidence="2">
    <location>
        <begin position="142"/>
        <end position="413"/>
    </location>
</feature>
<gene>
    <name evidence="3" type="ORF">O181_012742</name>
</gene>
<dbReference type="Gene3D" id="2.60.120.1160">
    <property type="match status" value="1"/>
</dbReference>
<feature type="compositionally biased region" description="Basic residues" evidence="1">
    <location>
        <begin position="432"/>
        <end position="444"/>
    </location>
</feature>